<evidence type="ECO:0000256" key="1">
    <source>
        <dbReference type="SAM" id="MobiDB-lite"/>
    </source>
</evidence>
<proteinExistence type="predicted"/>
<reference evidence="2" key="2">
    <citation type="submission" date="2022-01" db="EMBL/GenBank/DDBJ databases">
        <authorList>
            <person name="Yamashiro T."/>
            <person name="Shiraishi A."/>
            <person name="Satake H."/>
            <person name="Nakayama K."/>
        </authorList>
    </citation>
    <scope>NUCLEOTIDE SEQUENCE</scope>
</reference>
<feature type="region of interest" description="Disordered" evidence="1">
    <location>
        <begin position="159"/>
        <end position="187"/>
    </location>
</feature>
<evidence type="ECO:0000313" key="2">
    <source>
        <dbReference type="EMBL" id="GJS91332.1"/>
    </source>
</evidence>
<keyword evidence="3" id="KW-1185">Reference proteome</keyword>
<feature type="compositionally biased region" description="Pro residues" evidence="1">
    <location>
        <begin position="26"/>
        <end position="36"/>
    </location>
</feature>
<gene>
    <name evidence="2" type="ORF">Tco_0773968</name>
</gene>
<evidence type="ECO:0000313" key="3">
    <source>
        <dbReference type="Proteomes" id="UP001151760"/>
    </source>
</evidence>
<sequence>MINQLHNISTILDSHANPSNAYIHVPPLPPPQPIHPPSHAQVEFHSSHSGKTNVITAEKISVLTRGSWCIIPTTWGNGCMKQFLVIKEVHNGMMIRLDSQYPARRNVFIRDLVDFAYILLNKETMRIEESLNDTFDESFPEPKSSPSIEDDRIIEPVVQNPIRSPSLEANASEPGYLKSVKEARGTQ</sequence>
<protein>
    <submittedName>
        <fullName evidence="2">Uncharacterized protein</fullName>
    </submittedName>
</protein>
<feature type="region of interest" description="Disordered" evidence="1">
    <location>
        <begin position="22"/>
        <end position="41"/>
    </location>
</feature>
<organism evidence="2 3">
    <name type="scientific">Tanacetum coccineum</name>
    <dbReference type="NCBI Taxonomy" id="301880"/>
    <lineage>
        <taxon>Eukaryota</taxon>
        <taxon>Viridiplantae</taxon>
        <taxon>Streptophyta</taxon>
        <taxon>Embryophyta</taxon>
        <taxon>Tracheophyta</taxon>
        <taxon>Spermatophyta</taxon>
        <taxon>Magnoliopsida</taxon>
        <taxon>eudicotyledons</taxon>
        <taxon>Gunneridae</taxon>
        <taxon>Pentapetalae</taxon>
        <taxon>asterids</taxon>
        <taxon>campanulids</taxon>
        <taxon>Asterales</taxon>
        <taxon>Asteraceae</taxon>
        <taxon>Asteroideae</taxon>
        <taxon>Anthemideae</taxon>
        <taxon>Anthemidinae</taxon>
        <taxon>Tanacetum</taxon>
    </lineage>
</organism>
<dbReference type="Proteomes" id="UP001151760">
    <property type="component" value="Unassembled WGS sequence"/>
</dbReference>
<accession>A0ABQ4ZQW4</accession>
<comment type="caution">
    <text evidence="2">The sequence shown here is derived from an EMBL/GenBank/DDBJ whole genome shotgun (WGS) entry which is preliminary data.</text>
</comment>
<feature type="region of interest" description="Disordered" evidence="1">
    <location>
        <begin position="135"/>
        <end position="154"/>
    </location>
</feature>
<reference evidence="2" key="1">
    <citation type="journal article" date="2022" name="Int. J. Mol. Sci.">
        <title>Draft Genome of Tanacetum Coccineum: Genomic Comparison of Closely Related Tanacetum-Family Plants.</title>
        <authorList>
            <person name="Yamashiro T."/>
            <person name="Shiraishi A."/>
            <person name="Nakayama K."/>
            <person name="Satake H."/>
        </authorList>
    </citation>
    <scope>NUCLEOTIDE SEQUENCE</scope>
</reference>
<dbReference type="EMBL" id="BQNB010011497">
    <property type="protein sequence ID" value="GJS91332.1"/>
    <property type="molecule type" value="Genomic_DNA"/>
</dbReference>
<name>A0ABQ4ZQW4_9ASTR</name>